<dbReference type="Gene3D" id="1.10.10.10">
    <property type="entry name" value="Winged helix-like DNA-binding domain superfamily/Winged helix DNA-binding domain"/>
    <property type="match status" value="1"/>
</dbReference>
<dbReference type="SMART" id="SM00346">
    <property type="entry name" value="HTH_ICLR"/>
    <property type="match status" value="1"/>
</dbReference>
<feature type="domain" description="IclR-ED" evidence="6">
    <location>
        <begin position="68"/>
        <end position="241"/>
    </location>
</feature>
<dbReference type="AlphaFoldDB" id="A0A7J5E3B1"/>
<dbReference type="SUPFAM" id="SSF46785">
    <property type="entry name" value="Winged helix' DNA-binding domain"/>
    <property type="match status" value="1"/>
</dbReference>
<dbReference type="Pfam" id="PF09339">
    <property type="entry name" value="HTH_IclR"/>
    <property type="match status" value="1"/>
</dbReference>
<dbReference type="PANTHER" id="PTHR30136">
    <property type="entry name" value="HELIX-TURN-HELIX TRANSCRIPTIONAL REGULATOR, ICLR FAMILY"/>
    <property type="match status" value="1"/>
</dbReference>
<dbReference type="Pfam" id="PF01614">
    <property type="entry name" value="IclR_C"/>
    <property type="match status" value="1"/>
</dbReference>
<evidence type="ECO:0000313" key="8">
    <source>
        <dbReference type="Proteomes" id="UP000449906"/>
    </source>
</evidence>
<dbReference type="Proteomes" id="UP000449906">
    <property type="component" value="Unassembled WGS sequence"/>
</dbReference>
<dbReference type="InterPro" id="IPR029016">
    <property type="entry name" value="GAF-like_dom_sf"/>
</dbReference>
<dbReference type="PROSITE" id="PS51077">
    <property type="entry name" value="HTH_ICLR"/>
    <property type="match status" value="1"/>
</dbReference>
<accession>A0A7J5E3B1</accession>
<name>A0A7J5E3B1_NOCSI</name>
<protein>
    <submittedName>
        <fullName evidence="7">IclR family transcriptional regulator</fullName>
    </submittedName>
</protein>
<dbReference type="PANTHER" id="PTHR30136:SF35">
    <property type="entry name" value="HTH-TYPE TRANSCRIPTIONAL REGULATOR RV1719"/>
    <property type="match status" value="1"/>
</dbReference>
<sequence>MSHSPTRLGVLERATMILDAFEDAPGPLGLDDIAEITELPRTTVFRLLTTLKELGWIHHDRRGYSPGRRLSAPGGDSEHLDVRAAASVALNELQLATDAVVHLSVLDGPVVQYLDKVGGARATTIPSRVGGRIIATDSVSGLAMLATLSPEEVDALVGHLDRTPGGLESVHHELAAVRRRRGIAVLDGLPGTGISSMAVAVPGTRGPLAAISVVRRGHLPLPVVGPLLLAAARTTSRTLHPGPRRTGQNCRDLGRKTTESSGTTRVQEPVLPK</sequence>
<comment type="caution">
    <text evidence="7">The sequence shown here is derived from an EMBL/GenBank/DDBJ whole genome shotgun (WGS) entry which is preliminary data.</text>
</comment>
<gene>
    <name evidence="7" type="ORF">F9L07_12975</name>
</gene>
<organism evidence="7 8">
    <name type="scientific">Nocardioides simplex</name>
    <name type="common">Arthrobacter simplex</name>
    <dbReference type="NCBI Taxonomy" id="2045"/>
    <lineage>
        <taxon>Bacteria</taxon>
        <taxon>Bacillati</taxon>
        <taxon>Actinomycetota</taxon>
        <taxon>Actinomycetes</taxon>
        <taxon>Propionibacteriales</taxon>
        <taxon>Nocardioidaceae</taxon>
        <taxon>Pimelobacter</taxon>
    </lineage>
</organism>
<dbReference type="InterPro" id="IPR014757">
    <property type="entry name" value="Tscrpt_reg_IclR_C"/>
</dbReference>
<dbReference type="SUPFAM" id="SSF55781">
    <property type="entry name" value="GAF domain-like"/>
    <property type="match status" value="1"/>
</dbReference>
<evidence type="ECO:0000256" key="2">
    <source>
        <dbReference type="ARBA" id="ARBA00023125"/>
    </source>
</evidence>
<keyword evidence="3" id="KW-0804">Transcription</keyword>
<dbReference type="Gene3D" id="3.30.450.40">
    <property type="match status" value="1"/>
</dbReference>
<proteinExistence type="predicted"/>
<keyword evidence="1" id="KW-0805">Transcription regulation</keyword>
<reference evidence="7 8" key="1">
    <citation type="submission" date="2019-09" db="EMBL/GenBank/DDBJ databases">
        <title>Pimelobacter sp. isolated from Paulinella.</title>
        <authorList>
            <person name="Jeong S.E."/>
        </authorList>
    </citation>
    <scope>NUCLEOTIDE SEQUENCE [LARGE SCALE GENOMIC DNA]</scope>
    <source>
        <strain evidence="7 8">Pch-N</strain>
    </source>
</reference>
<dbReference type="RefSeq" id="WP_151579999.1">
    <property type="nucleotide sequence ID" value="NZ_WBVM01000001.1"/>
</dbReference>
<evidence type="ECO:0000256" key="4">
    <source>
        <dbReference type="SAM" id="MobiDB-lite"/>
    </source>
</evidence>
<evidence type="ECO:0000259" key="6">
    <source>
        <dbReference type="PROSITE" id="PS51078"/>
    </source>
</evidence>
<dbReference type="GO" id="GO:0003700">
    <property type="term" value="F:DNA-binding transcription factor activity"/>
    <property type="evidence" value="ECO:0007669"/>
    <property type="project" value="TreeGrafter"/>
</dbReference>
<dbReference type="InterPro" id="IPR005471">
    <property type="entry name" value="Tscrpt_reg_IclR_N"/>
</dbReference>
<dbReference type="PROSITE" id="PS51078">
    <property type="entry name" value="ICLR_ED"/>
    <property type="match status" value="1"/>
</dbReference>
<feature type="region of interest" description="Disordered" evidence="4">
    <location>
        <begin position="235"/>
        <end position="273"/>
    </location>
</feature>
<dbReference type="InterPro" id="IPR036390">
    <property type="entry name" value="WH_DNA-bd_sf"/>
</dbReference>
<dbReference type="GO" id="GO:0045892">
    <property type="term" value="P:negative regulation of DNA-templated transcription"/>
    <property type="evidence" value="ECO:0007669"/>
    <property type="project" value="TreeGrafter"/>
</dbReference>
<feature type="domain" description="HTH iclR-type" evidence="5">
    <location>
        <begin position="8"/>
        <end position="68"/>
    </location>
</feature>
<keyword evidence="2" id="KW-0238">DNA-binding</keyword>
<dbReference type="InterPro" id="IPR036388">
    <property type="entry name" value="WH-like_DNA-bd_sf"/>
</dbReference>
<dbReference type="EMBL" id="WBVM01000001">
    <property type="protein sequence ID" value="KAB2812653.1"/>
    <property type="molecule type" value="Genomic_DNA"/>
</dbReference>
<dbReference type="GO" id="GO:0003677">
    <property type="term" value="F:DNA binding"/>
    <property type="evidence" value="ECO:0007669"/>
    <property type="project" value="UniProtKB-KW"/>
</dbReference>
<dbReference type="InterPro" id="IPR050707">
    <property type="entry name" value="HTH_MetabolicPath_Reg"/>
</dbReference>
<evidence type="ECO:0000259" key="5">
    <source>
        <dbReference type="PROSITE" id="PS51077"/>
    </source>
</evidence>
<evidence type="ECO:0000313" key="7">
    <source>
        <dbReference type="EMBL" id="KAB2812653.1"/>
    </source>
</evidence>
<evidence type="ECO:0000256" key="1">
    <source>
        <dbReference type="ARBA" id="ARBA00023015"/>
    </source>
</evidence>
<evidence type="ECO:0000256" key="3">
    <source>
        <dbReference type="ARBA" id="ARBA00023163"/>
    </source>
</evidence>